<name>A0A914P8F0_9BILA</name>
<dbReference type="AlphaFoldDB" id="A0A914P8F0"/>
<dbReference type="GO" id="GO:0046983">
    <property type="term" value="F:protein dimerization activity"/>
    <property type="evidence" value="ECO:0007669"/>
    <property type="project" value="InterPro"/>
</dbReference>
<dbReference type="InterPro" id="IPR012337">
    <property type="entry name" value="RNaseH-like_sf"/>
</dbReference>
<evidence type="ECO:0000313" key="2">
    <source>
        <dbReference type="Proteomes" id="UP000887578"/>
    </source>
</evidence>
<protein>
    <submittedName>
        <fullName evidence="3">HAT C-terminal dimerisation domain-containing protein</fullName>
    </submittedName>
</protein>
<reference evidence="3" key="1">
    <citation type="submission" date="2022-11" db="UniProtKB">
        <authorList>
            <consortium name="WormBaseParasite"/>
        </authorList>
    </citation>
    <scope>IDENTIFICATION</scope>
</reference>
<organism evidence="2 3">
    <name type="scientific">Panagrolaimus davidi</name>
    <dbReference type="NCBI Taxonomy" id="227884"/>
    <lineage>
        <taxon>Eukaryota</taxon>
        <taxon>Metazoa</taxon>
        <taxon>Ecdysozoa</taxon>
        <taxon>Nematoda</taxon>
        <taxon>Chromadorea</taxon>
        <taxon>Rhabditida</taxon>
        <taxon>Tylenchina</taxon>
        <taxon>Panagrolaimomorpha</taxon>
        <taxon>Panagrolaimoidea</taxon>
        <taxon>Panagrolaimidae</taxon>
        <taxon>Panagrolaimus</taxon>
    </lineage>
</organism>
<evidence type="ECO:0000259" key="1">
    <source>
        <dbReference type="Pfam" id="PF05699"/>
    </source>
</evidence>
<feature type="domain" description="HAT C-terminal dimerisation" evidence="1">
    <location>
        <begin position="171"/>
        <end position="233"/>
    </location>
</feature>
<sequence>MKSIKYAKNALREAVNYPSLDRQGGIANVRRIVNDVQFWQKLDEMIVIFKPLSLAIFKLEKNLLDFGEGRNIVKMAFAETLIKIELSTFSTSFKEIAKRAIEKRRDFCSNDLDFVYDFLDPRQKGNDLTAMEKAQALKRIDKYKMNPRINISKVDKEVRLWASNGGLFSYDSYPEAWDSLDSNITPKEWWLLYFDKTELSKILSMVLATPLSSAGSERTWSMRGLVHSKSRNR</sequence>
<evidence type="ECO:0000313" key="3">
    <source>
        <dbReference type="WBParaSite" id="PDA_v2.g11468.t1"/>
    </source>
</evidence>
<dbReference type="InterPro" id="IPR008906">
    <property type="entry name" value="HATC_C_dom"/>
</dbReference>
<dbReference type="Pfam" id="PF05699">
    <property type="entry name" value="Dimer_Tnp_hAT"/>
    <property type="match status" value="1"/>
</dbReference>
<dbReference type="WBParaSite" id="PDA_v2.g11468.t1">
    <property type="protein sequence ID" value="PDA_v2.g11468.t1"/>
    <property type="gene ID" value="PDA_v2.g11468"/>
</dbReference>
<accession>A0A914P8F0</accession>
<keyword evidence="2" id="KW-1185">Reference proteome</keyword>
<dbReference type="SUPFAM" id="SSF53098">
    <property type="entry name" value="Ribonuclease H-like"/>
    <property type="match status" value="1"/>
</dbReference>
<proteinExistence type="predicted"/>
<dbReference type="Proteomes" id="UP000887578">
    <property type="component" value="Unplaced"/>
</dbReference>